<protein>
    <submittedName>
        <fullName evidence="1">Proline hydroxylase</fullName>
    </submittedName>
</protein>
<sequence>MKAQLDLAAPDIPLAAYQTRISEYAWDRIASDLDTYGAAVLPGLLSADECATASNLFALATDTALSRIPPVEDQRSWGNGVYRYVRYPMPKLMTALRTDLFPHLAPIANAWNEKMEIAERFPMTHQEYLAICQRAGQTLPTSMLLEHGVGQQTLLHQDVYGDHTFPLQAAVVLSQRGIDYAGGEFVITEQRPRMQTRPEVVALNKGDAVVFAVSNRPVGGTRGTYRVNLRHGFSKVREGRQLALSIIFHDAAA</sequence>
<evidence type="ECO:0000313" key="1">
    <source>
        <dbReference type="EMBL" id="PZP54088.1"/>
    </source>
</evidence>
<dbReference type="Proteomes" id="UP000249769">
    <property type="component" value="Unassembled WGS sequence"/>
</dbReference>
<accession>A0A2W5FFE5</accession>
<organism evidence="1 2">
    <name type="scientific">Agrobacterium fabrum</name>
    <dbReference type="NCBI Taxonomy" id="1176649"/>
    <lineage>
        <taxon>Bacteria</taxon>
        <taxon>Pseudomonadati</taxon>
        <taxon>Pseudomonadota</taxon>
        <taxon>Alphaproteobacteria</taxon>
        <taxon>Hyphomicrobiales</taxon>
        <taxon>Rhizobiaceae</taxon>
        <taxon>Rhizobium/Agrobacterium group</taxon>
        <taxon>Agrobacterium</taxon>
        <taxon>Agrobacterium tumefaciens complex</taxon>
    </lineage>
</organism>
<reference evidence="1 2" key="1">
    <citation type="submission" date="2017-08" db="EMBL/GenBank/DDBJ databases">
        <title>Infants hospitalized years apart are colonized by the same room-sourced microbial strains.</title>
        <authorList>
            <person name="Brooks B."/>
            <person name="Olm M.R."/>
            <person name="Firek B.A."/>
            <person name="Baker R."/>
            <person name="Thomas B.C."/>
            <person name="Morowitz M.J."/>
            <person name="Banfield J.F."/>
        </authorList>
    </citation>
    <scope>NUCLEOTIDE SEQUENCE [LARGE SCALE GENOMIC DNA]</scope>
    <source>
        <strain evidence="1">S2_009_000_R2_73</strain>
    </source>
</reference>
<proteinExistence type="predicted"/>
<dbReference type="EMBL" id="QFOL01000004">
    <property type="protein sequence ID" value="PZP54088.1"/>
    <property type="molecule type" value="Genomic_DNA"/>
</dbReference>
<evidence type="ECO:0000313" key="2">
    <source>
        <dbReference type="Proteomes" id="UP000249769"/>
    </source>
</evidence>
<dbReference type="InterPro" id="IPR018655">
    <property type="entry name" value="DUF2086"/>
</dbReference>
<dbReference type="Pfam" id="PF09859">
    <property type="entry name" value="Oxygenase-NA"/>
    <property type="match status" value="1"/>
</dbReference>
<dbReference type="AlphaFoldDB" id="A0A2W5FFE5"/>
<name>A0A2W5FFE5_9HYPH</name>
<dbReference type="Gene3D" id="2.60.120.620">
    <property type="entry name" value="q2cbj1_9rhob like domain"/>
    <property type="match status" value="1"/>
</dbReference>
<gene>
    <name evidence="1" type="ORF">DI595_01230</name>
</gene>
<comment type="caution">
    <text evidence="1">The sequence shown here is derived from an EMBL/GenBank/DDBJ whole genome shotgun (WGS) entry which is preliminary data.</text>
</comment>